<keyword evidence="2" id="KW-0812">Transmembrane</keyword>
<feature type="transmembrane region" description="Helical" evidence="2">
    <location>
        <begin position="107"/>
        <end position="129"/>
    </location>
</feature>
<protein>
    <submittedName>
        <fullName evidence="3">Uncharacterized protein</fullName>
    </submittedName>
</protein>
<keyword evidence="2" id="KW-1133">Transmembrane helix</keyword>
<feature type="compositionally biased region" description="Basic residues" evidence="1">
    <location>
        <begin position="86"/>
        <end position="95"/>
    </location>
</feature>
<evidence type="ECO:0000313" key="3">
    <source>
        <dbReference type="EMBL" id="KAK6741199.1"/>
    </source>
</evidence>
<dbReference type="Proteomes" id="UP001303046">
    <property type="component" value="Unassembled WGS sequence"/>
</dbReference>
<keyword evidence="2" id="KW-0472">Membrane</keyword>
<evidence type="ECO:0000313" key="4">
    <source>
        <dbReference type="Proteomes" id="UP001303046"/>
    </source>
</evidence>
<accession>A0ABR1CS95</accession>
<organism evidence="3 4">
    <name type="scientific">Necator americanus</name>
    <name type="common">Human hookworm</name>
    <dbReference type="NCBI Taxonomy" id="51031"/>
    <lineage>
        <taxon>Eukaryota</taxon>
        <taxon>Metazoa</taxon>
        <taxon>Ecdysozoa</taxon>
        <taxon>Nematoda</taxon>
        <taxon>Chromadorea</taxon>
        <taxon>Rhabditida</taxon>
        <taxon>Rhabditina</taxon>
        <taxon>Rhabditomorpha</taxon>
        <taxon>Strongyloidea</taxon>
        <taxon>Ancylostomatidae</taxon>
        <taxon>Bunostominae</taxon>
        <taxon>Necator</taxon>
    </lineage>
</organism>
<evidence type="ECO:0000256" key="1">
    <source>
        <dbReference type="SAM" id="MobiDB-lite"/>
    </source>
</evidence>
<reference evidence="3 4" key="1">
    <citation type="submission" date="2023-08" db="EMBL/GenBank/DDBJ databases">
        <title>A Necator americanus chromosomal reference genome.</title>
        <authorList>
            <person name="Ilik V."/>
            <person name="Petrzelkova K.J."/>
            <person name="Pardy F."/>
            <person name="Fuh T."/>
            <person name="Niatou-Singa F.S."/>
            <person name="Gouil Q."/>
            <person name="Baker L."/>
            <person name="Ritchie M.E."/>
            <person name="Jex A.R."/>
            <person name="Gazzola D."/>
            <person name="Li H."/>
            <person name="Toshio Fujiwara R."/>
            <person name="Zhan B."/>
            <person name="Aroian R.V."/>
            <person name="Pafco B."/>
            <person name="Schwarz E.M."/>
        </authorList>
    </citation>
    <scope>NUCLEOTIDE SEQUENCE [LARGE SCALE GENOMIC DNA]</scope>
    <source>
        <strain evidence="3 4">Aroian</strain>
        <tissue evidence="3">Whole animal</tissue>
    </source>
</reference>
<dbReference type="EMBL" id="JAVFWL010000003">
    <property type="protein sequence ID" value="KAK6741199.1"/>
    <property type="molecule type" value="Genomic_DNA"/>
</dbReference>
<gene>
    <name evidence="3" type="primary">Necator_chrIII.g9965</name>
    <name evidence="3" type="ORF">RB195_009200</name>
</gene>
<comment type="caution">
    <text evidence="3">The sequence shown here is derived from an EMBL/GenBank/DDBJ whole genome shotgun (WGS) entry which is preliminary data.</text>
</comment>
<feature type="region of interest" description="Disordered" evidence="1">
    <location>
        <begin position="79"/>
        <end position="100"/>
    </location>
</feature>
<evidence type="ECO:0000256" key="2">
    <source>
        <dbReference type="SAM" id="Phobius"/>
    </source>
</evidence>
<name>A0ABR1CS95_NECAM</name>
<proteinExistence type="predicted"/>
<keyword evidence="4" id="KW-1185">Reference proteome</keyword>
<sequence length="181" mass="20692">MLLWLLIPIPQAAARPIVLVPVAFNSTNPFDSEHESRNSSFSGEADIKRNATKLIDPSILITLRENDWRDNHHDKKIIWSIESKHHPGHGKKSSKGKSERMSVRSQVTSFLILGSVVGFIIYTYLSHVITMRRIDRQLKAAQLRELVQRSAIIMASSAQQNQLNLQERRHSLINMFKGFKL</sequence>